<gene>
    <name evidence="1" type="ordered locus">Psta_0452</name>
</gene>
<sequence length="123" mass="14494">MLPSSVKSFFRFRCKPEQFVWVYAETREQAEQRLHARMKKNYGTGWSIASKVVDEFTAPEHAAANSPGSLLQSVPEVEGREFLEDYRANERGRLEQPKLKNIVKSQLEYDIESFEKRLRQRER</sequence>
<accession>D2R3A9</accession>
<dbReference type="STRING" id="530564.Psta_0452"/>
<evidence type="ECO:0000313" key="2">
    <source>
        <dbReference type="Proteomes" id="UP000001887"/>
    </source>
</evidence>
<dbReference type="AlphaFoldDB" id="D2R3A9"/>
<dbReference type="HOGENOM" id="CLU_144003_0_0_0"/>
<keyword evidence="2" id="KW-1185">Reference proteome</keyword>
<dbReference type="Proteomes" id="UP000001887">
    <property type="component" value="Chromosome"/>
</dbReference>
<protein>
    <submittedName>
        <fullName evidence="1">Uncharacterized protein</fullName>
    </submittedName>
</protein>
<name>D2R3A9_PIRSD</name>
<proteinExistence type="predicted"/>
<reference evidence="1 2" key="1">
    <citation type="journal article" date="2009" name="Stand. Genomic Sci.">
        <title>Complete genome sequence of Pirellula staleyi type strain (ATCC 27377).</title>
        <authorList>
            <person name="Clum A."/>
            <person name="Tindall B.J."/>
            <person name="Sikorski J."/>
            <person name="Ivanova N."/>
            <person name="Mavrommatis K."/>
            <person name="Lucas S."/>
            <person name="Glavina del Rio T."/>
            <person name="Nolan M."/>
            <person name="Chen F."/>
            <person name="Tice H."/>
            <person name="Pitluck S."/>
            <person name="Cheng J.F."/>
            <person name="Chertkov O."/>
            <person name="Brettin T."/>
            <person name="Han C."/>
            <person name="Detter J.C."/>
            <person name="Kuske C."/>
            <person name="Bruce D."/>
            <person name="Goodwin L."/>
            <person name="Ovchinikova G."/>
            <person name="Pati A."/>
            <person name="Mikhailova N."/>
            <person name="Chen A."/>
            <person name="Palaniappan K."/>
            <person name="Land M."/>
            <person name="Hauser L."/>
            <person name="Chang Y.J."/>
            <person name="Jeffries C.D."/>
            <person name="Chain P."/>
            <person name="Rohde M."/>
            <person name="Goker M."/>
            <person name="Bristow J."/>
            <person name="Eisen J.A."/>
            <person name="Markowitz V."/>
            <person name="Hugenholtz P."/>
            <person name="Kyrpides N.C."/>
            <person name="Klenk H.P."/>
            <person name="Lapidus A."/>
        </authorList>
    </citation>
    <scope>NUCLEOTIDE SEQUENCE [LARGE SCALE GENOMIC DNA]</scope>
    <source>
        <strain evidence="2">ATCC 27377 / DSM 6068 / ICPB 4128</strain>
    </source>
</reference>
<evidence type="ECO:0000313" key="1">
    <source>
        <dbReference type="EMBL" id="ADB15140.1"/>
    </source>
</evidence>
<dbReference type="KEGG" id="psl:Psta_0452"/>
<organism evidence="1 2">
    <name type="scientific">Pirellula staleyi (strain ATCC 27377 / DSM 6068 / ICPB 4128)</name>
    <name type="common">Pirella staleyi</name>
    <dbReference type="NCBI Taxonomy" id="530564"/>
    <lineage>
        <taxon>Bacteria</taxon>
        <taxon>Pseudomonadati</taxon>
        <taxon>Planctomycetota</taxon>
        <taxon>Planctomycetia</taxon>
        <taxon>Pirellulales</taxon>
        <taxon>Pirellulaceae</taxon>
        <taxon>Pirellula</taxon>
    </lineage>
</organism>
<dbReference type="EMBL" id="CP001848">
    <property type="protein sequence ID" value="ADB15140.1"/>
    <property type="molecule type" value="Genomic_DNA"/>
</dbReference>
<dbReference type="eggNOG" id="ENOG50347Z8">
    <property type="taxonomic scope" value="Bacteria"/>
</dbReference>